<comment type="caution">
    <text evidence="2">The sequence shown here is derived from an EMBL/GenBank/DDBJ whole genome shotgun (WGS) entry which is preliminary data.</text>
</comment>
<accession>A0AAD9K6P9</accession>
<dbReference type="GO" id="GO:0035556">
    <property type="term" value="P:intracellular signal transduction"/>
    <property type="evidence" value="ECO:0007669"/>
    <property type="project" value="InterPro"/>
</dbReference>
<dbReference type="InterPro" id="IPR001496">
    <property type="entry name" value="SOCS_box"/>
</dbReference>
<keyword evidence="3" id="KW-1185">Reference proteome</keyword>
<gene>
    <name evidence="2" type="ORF">LSH36_46g01000</name>
</gene>
<evidence type="ECO:0000313" key="3">
    <source>
        <dbReference type="Proteomes" id="UP001208570"/>
    </source>
</evidence>
<protein>
    <recommendedName>
        <fullName evidence="1">SOCS box domain-containing protein</fullName>
    </recommendedName>
</protein>
<sequence length="426" mass="49307">MMGAEESKSSGSSSCPSFASGCVDFPNACRKESEATAWTLLHQVMMEKWKEGHAEAAGFAETVLSCDGIIHKDCSFDFCTSRQGIINITKGSSFFSFRKRSKFAKMAEHFEYNHIPAQMSSINHFRVKSVLCFRDSLVVLHLTRNTASQFGLLDLRSNKFMGVFGRQRLEFVNESLTGEISPDKSKCLIRMPDINDRQQRAPQQNQILFCLYDMRSKQLLSEFEFDSPYNHFSFDPRFTWHRIAITNFEPNQNNSLSLVQLDEWQVLKSNLRMTDTHNSLYPYMKGMCYTKDGSLIIANILDTTCYCREKKTRNYRPINCSIYVFNGDTTETLHCIQYQRYTCTQHMCPVNYTPIFSTCGSRMAVVMNLIDLPTQHFVQVYKLPTMLNLQNMCRIVILQNFPLEYLPDLPLPPRLINYLHFKPEFD</sequence>
<dbReference type="Pfam" id="PF07525">
    <property type="entry name" value="SOCS_box"/>
    <property type="match status" value="1"/>
</dbReference>
<dbReference type="SUPFAM" id="SSF158235">
    <property type="entry name" value="SOCS box-like"/>
    <property type="match status" value="1"/>
</dbReference>
<dbReference type="InterPro" id="IPR036036">
    <property type="entry name" value="SOCS_box-like_dom_sf"/>
</dbReference>
<name>A0AAD9K6P9_9ANNE</name>
<dbReference type="EMBL" id="JAODUP010000046">
    <property type="protein sequence ID" value="KAK2165687.1"/>
    <property type="molecule type" value="Genomic_DNA"/>
</dbReference>
<feature type="domain" description="SOCS box" evidence="1">
    <location>
        <begin position="388"/>
        <end position="419"/>
    </location>
</feature>
<evidence type="ECO:0000313" key="2">
    <source>
        <dbReference type="EMBL" id="KAK2165687.1"/>
    </source>
</evidence>
<dbReference type="SUPFAM" id="SSF69322">
    <property type="entry name" value="Tricorn protease domain 2"/>
    <property type="match status" value="1"/>
</dbReference>
<reference evidence="2" key="1">
    <citation type="journal article" date="2023" name="Mol. Biol. Evol.">
        <title>Third-Generation Sequencing Reveals the Adaptive Role of the Epigenome in Three Deep-Sea Polychaetes.</title>
        <authorList>
            <person name="Perez M."/>
            <person name="Aroh O."/>
            <person name="Sun Y."/>
            <person name="Lan Y."/>
            <person name="Juniper S.K."/>
            <person name="Young C.R."/>
            <person name="Angers B."/>
            <person name="Qian P.Y."/>
        </authorList>
    </citation>
    <scope>NUCLEOTIDE SEQUENCE</scope>
    <source>
        <strain evidence="2">P08H-3</strain>
    </source>
</reference>
<dbReference type="AlphaFoldDB" id="A0AAD9K6P9"/>
<evidence type="ECO:0000259" key="1">
    <source>
        <dbReference type="PROSITE" id="PS50225"/>
    </source>
</evidence>
<dbReference type="PROSITE" id="PS50225">
    <property type="entry name" value="SOCS"/>
    <property type="match status" value="1"/>
</dbReference>
<organism evidence="2 3">
    <name type="scientific">Paralvinella palmiformis</name>
    <dbReference type="NCBI Taxonomy" id="53620"/>
    <lineage>
        <taxon>Eukaryota</taxon>
        <taxon>Metazoa</taxon>
        <taxon>Spiralia</taxon>
        <taxon>Lophotrochozoa</taxon>
        <taxon>Annelida</taxon>
        <taxon>Polychaeta</taxon>
        <taxon>Sedentaria</taxon>
        <taxon>Canalipalpata</taxon>
        <taxon>Terebellida</taxon>
        <taxon>Terebelliformia</taxon>
        <taxon>Alvinellidae</taxon>
        <taxon>Paralvinella</taxon>
    </lineage>
</organism>
<dbReference type="SMART" id="SM00969">
    <property type="entry name" value="SOCS_box"/>
    <property type="match status" value="1"/>
</dbReference>
<proteinExistence type="predicted"/>
<dbReference type="Proteomes" id="UP001208570">
    <property type="component" value="Unassembled WGS sequence"/>
</dbReference>